<dbReference type="EMBL" id="CP034550">
    <property type="protein sequence ID" value="QFZ20728.1"/>
    <property type="molecule type" value="Genomic_DNA"/>
</dbReference>
<dbReference type="AlphaFoldDB" id="A0A5Q0H3C3"/>
<dbReference type="KEGG" id="ssyi:EKG83_27980"/>
<name>A0A5Q0H3C3_SACSY</name>
<evidence type="ECO:0000256" key="2">
    <source>
        <dbReference type="ARBA" id="ARBA00022723"/>
    </source>
</evidence>
<dbReference type="PANTHER" id="PTHR10543">
    <property type="entry name" value="BETA-CAROTENE DIOXYGENASE"/>
    <property type="match status" value="1"/>
</dbReference>
<evidence type="ECO:0000256" key="1">
    <source>
        <dbReference type="ARBA" id="ARBA00006787"/>
    </source>
</evidence>
<sequence>MLQGGNLEVTPMGPLVRQPVVVPSLPAVPLRVDGTLPEGLDGLFLRADPHPARAPRQDVPDVLPGPSLVSGARLEGGAAHAYRATAERGPTGLLGPVPALAPAWHRDQGPDGRGPVTLARPVADEDGRWHTVATYPGLGYAEHLVADGRGAVLEARPFPLTGAPLVATVALTGSHVVFFDGPVAHSRATALVGERFPCTWRPGGPARLGLLDRTGEPSVRWFPVEPGHVHDIAGAHEDGRRVVVDAVRRPRAFDGERSAARPAALRRWVVDPVAGEVAERDLVPGVAAAAVDGPVLHGTRNTASGAELVRYDTATGRTGVRWLGGGATAGRPHVDRGRLLVPVERPGRRRAELLVLDAADPAGPPAAVVHLPAGARPARRTAWLPAPPRG</sequence>
<dbReference type="PANTHER" id="PTHR10543:SF89">
    <property type="entry name" value="CAROTENOID 9,10(9',10')-CLEAVAGE DIOXYGENASE 1"/>
    <property type="match status" value="1"/>
</dbReference>
<keyword evidence="7" id="KW-1185">Reference proteome</keyword>
<comment type="cofactor">
    <cofactor evidence="5">
        <name>Fe(2+)</name>
        <dbReference type="ChEBI" id="CHEBI:29033"/>
    </cofactor>
    <text evidence="5">Binds 1 Fe(2+) ion per subunit.</text>
</comment>
<dbReference type="GO" id="GO:0046872">
    <property type="term" value="F:metal ion binding"/>
    <property type="evidence" value="ECO:0007669"/>
    <property type="project" value="UniProtKB-KW"/>
</dbReference>
<evidence type="ECO:0000256" key="3">
    <source>
        <dbReference type="ARBA" id="ARBA00023002"/>
    </source>
</evidence>
<dbReference type="Proteomes" id="UP000325787">
    <property type="component" value="Chromosome"/>
</dbReference>
<gene>
    <name evidence="6" type="ORF">EKG83_27980</name>
</gene>
<dbReference type="InterPro" id="IPR004294">
    <property type="entry name" value="Carotenoid_Oase"/>
</dbReference>
<dbReference type="OrthoDB" id="6636843at2"/>
<keyword evidence="5" id="KW-0223">Dioxygenase</keyword>
<evidence type="ECO:0000313" key="6">
    <source>
        <dbReference type="EMBL" id="QFZ20728.1"/>
    </source>
</evidence>
<protein>
    <recommendedName>
        <fullName evidence="5">Dioxygenase</fullName>
        <ecNumber evidence="5">1.13.11.-</ecNumber>
    </recommendedName>
</protein>
<comment type="similarity">
    <text evidence="1 5">Belongs to the carotenoid oxygenase family.</text>
</comment>
<dbReference type="EC" id="1.13.11.-" evidence="5"/>
<evidence type="ECO:0000256" key="4">
    <source>
        <dbReference type="ARBA" id="ARBA00023004"/>
    </source>
</evidence>
<accession>A0A5Q0H3C3</accession>
<keyword evidence="3 5" id="KW-0560">Oxidoreductase</keyword>
<dbReference type="Pfam" id="PF03055">
    <property type="entry name" value="RPE65"/>
    <property type="match status" value="1"/>
</dbReference>
<proteinExistence type="inferred from homology"/>
<keyword evidence="2 5" id="KW-0479">Metal-binding</keyword>
<reference evidence="7" key="1">
    <citation type="journal article" date="2021" name="Curr. Microbiol.">
        <title>Complete genome of nocamycin-producing strain Saccharothrix syringae NRRL B-16468 reveals the biosynthetic potential for secondary metabolites.</title>
        <authorList>
            <person name="Mo X."/>
            <person name="Yang S."/>
        </authorList>
    </citation>
    <scope>NUCLEOTIDE SEQUENCE [LARGE SCALE GENOMIC DNA]</scope>
    <source>
        <strain evidence="7">ATCC 51364 / DSM 43886 / JCM 6844 / KCTC 9398 / NBRC 14523 / NRRL B-16468 / INA 2240</strain>
    </source>
</reference>
<keyword evidence="4 5" id="KW-0408">Iron</keyword>
<evidence type="ECO:0000256" key="5">
    <source>
        <dbReference type="RuleBase" id="RU364048"/>
    </source>
</evidence>
<organism evidence="6 7">
    <name type="scientific">Saccharothrix syringae</name>
    <name type="common">Nocardiopsis syringae</name>
    <dbReference type="NCBI Taxonomy" id="103733"/>
    <lineage>
        <taxon>Bacteria</taxon>
        <taxon>Bacillati</taxon>
        <taxon>Actinomycetota</taxon>
        <taxon>Actinomycetes</taxon>
        <taxon>Pseudonocardiales</taxon>
        <taxon>Pseudonocardiaceae</taxon>
        <taxon>Saccharothrix</taxon>
    </lineage>
</organism>
<dbReference type="GO" id="GO:0016121">
    <property type="term" value="P:carotene catabolic process"/>
    <property type="evidence" value="ECO:0007669"/>
    <property type="project" value="TreeGrafter"/>
</dbReference>
<evidence type="ECO:0000313" key="7">
    <source>
        <dbReference type="Proteomes" id="UP000325787"/>
    </source>
</evidence>
<dbReference type="GO" id="GO:0010436">
    <property type="term" value="F:carotenoid dioxygenase activity"/>
    <property type="evidence" value="ECO:0007669"/>
    <property type="project" value="TreeGrafter"/>
</dbReference>